<evidence type="ECO:0000256" key="4">
    <source>
        <dbReference type="ARBA" id="ARBA00022857"/>
    </source>
</evidence>
<comment type="cofactor">
    <cofactor evidence="1">
        <name>FMN</name>
        <dbReference type="ChEBI" id="CHEBI:58210"/>
    </cofactor>
</comment>
<evidence type="ECO:0000256" key="2">
    <source>
        <dbReference type="ARBA" id="ARBA00022630"/>
    </source>
</evidence>
<reference evidence="7 8" key="1">
    <citation type="submission" date="2020-07" db="EMBL/GenBank/DDBJ databases">
        <title>Taxonomic revisions and descriptions of new bacterial species based on genomic comparisons in the high-G+C-content subgroup of the family Alcaligenaceae.</title>
        <authorList>
            <person name="Szabo A."/>
            <person name="Felfoldi T."/>
        </authorList>
    </citation>
    <scope>NUCLEOTIDE SEQUENCE [LARGE SCALE GENOMIC DNA]</scope>
    <source>
        <strain evidence="7 8">LMG 24012</strain>
    </source>
</reference>
<feature type="domain" description="NADH:flavin oxidoreductase/NADH oxidase N-terminal" evidence="6">
    <location>
        <begin position="3"/>
        <end position="341"/>
    </location>
</feature>
<dbReference type="PANTHER" id="PTHR43303">
    <property type="entry name" value="NADPH DEHYDROGENASE C23G7.10C-RELATED"/>
    <property type="match status" value="1"/>
</dbReference>
<dbReference type="AlphaFoldDB" id="A0A853G196"/>
<keyword evidence="5" id="KW-0560">Oxidoreductase</keyword>
<sequence length="372" mass="39918">MADLFDPMALRGLALPNRVVVSPMCQYSARDGNANEWHVAHLGSLSLGGMGLLCLEATAVTPEGRISPGCLGLWSDENEAAMAKLLKVIRAASPVKLAIQLGHAGRKASSAPPWQGGQLLAETEGGWRPIGPSAVPHKPGEPAPEQLDAAGLRRIRDAFAAAAGRAVRLGFDAIELHAAHGYLLHQFLSPVSNRRGDEYGGSLENRMRFPLEVFRALRAAVPDTMPVGVRLSGTDWLDGEPSWTLEQTVELGLRLKDAGVDWLDISSGGVSPRQKIPVAPGYQVHLAEAVKRQVGVPTMAVGLITEPRQAQDIVAQGRADMVALGRAMLYNPRWVWHAAAELGAQLEAPPQYWRSLPAGLNSIFLNTAFGMR</sequence>
<dbReference type="Pfam" id="PF00724">
    <property type="entry name" value="Oxidored_FMN"/>
    <property type="match status" value="1"/>
</dbReference>
<dbReference type="RefSeq" id="WP_180154129.1">
    <property type="nucleotide sequence ID" value="NZ_JACCEM010000003.1"/>
</dbReference>
<accession>A0A853G196</accession>
<dbReference type="InterPro" id="IPR001155">
    <property type="entry name" value="OxRdtase_FMN_N"/>
</dbReference>
<dbReference type="EMBL" id="JACCEM010000003">
    <property type="protein sequence ID" value="NYT48820.1"/>
    <property type="molecule type" value="Genomic_DNA"/>
</dbReference>
<dbReference type="Gene3D" id="3.20.20.70">
    <property type="entry name" value="Aldolase class I"/>
    <property type="match status" value="1"/>
</dbReference>
<keyword evidence="3" id="KW-0288">FMN</keyword>
<gene>
    <name evidence="7" type="ORF">H0A72_05805</name>
</gene>
<dbReference type="InterPro" id="IPR044152">
    <property type="entry name" value="YqjM-like"/>
</dbReference>
<dbReference type="InterPro" id="IPR013785">
    <property type="entry name" value="Aldolase_TIM"/>
</dbReference>
<dbReference type="Proteomes" id="UP000559809">
    <property type="component" value="Unassembled WGS sequence"/>
</dbReference>
<organism evidence="7 8">
    <name type="scientific">Parapusillimonas granuli</name>
    <dbReference type="NCBI Taxonomy" id="380911"/>
    <lineage>
        <taxon>Bacteria</taxon>
        <taxon>Pseudomonadati</taxon>
        <taxon>Pseudomonadota</taxon>
        <taxon>Betaproteobacteria</taxon>
        <taxon>Burkholderiales</taxon>
        <taxon>Alcaligenaceae</taxon>
        <taxon>Parapusillimonas</taxon>
    </lineage>
</organism>
<evidence type="ECO:0000256" key="3">
    <source>
        <dbReference type="ARBA" id="ARBA00022643"/>
    </source>
</evidence>
<comment type="caution">
    <text evidence="7">The sequence shown here is derived from an EMBL/GenBank/DDBJ whole genome shotgun (WGS) entry which is preliminary data.</text>
</comment>
<dbReference type="CDD" id="cd02932">
    <property type="entry name" value="OYE_YqiM_FMN"/>
    <property type="match status" value="1"/>
</dbReference>
<keyword evidence="2" id="KW-0285">Flavoprotein</keyword>
<dbReference type="GO" id="GO:0010181">
    <property type="term" value="F:FMN binding"/>
    <property type="evidence" value="ECO:0007669"/>
    <property type="project" value="InterPro"/>
</dbReference>
<dbReference type="PANTHER" id="PTHR43303:SF4">
    <property type="entry name" value="NADPH DEHYDROGENASE C23G7.10C-RELATED"/>
    <property type="match status" value="1"/>
</dbReference>
<evidence type="ECO:0000256" key="1">
    <source>
        <dbReference type="ARBA" id="ARBA00001917"/>
    </source>
</evidence>
<keyword evidence="8" id="KW-1185">Reference proteome</keyword>
<keyword evidence="4" id="KW-0521">NADP</keyword>
<protein>
    <submittedName>
        <fullName evidence="7">NADH:flavin oxidoreductase/NADH oxidase</fullName>
    </submittedName>
</protein>
<proteinExistence type="predicted"/>
<name>A0A853G196_9BURK</name>
<evidence type="ECO:0000313" key="8">
    <source>
        <dbReference type="Proteomes" id="UP000559809"/>
    </source>
</evidence>
<evidence type="ECO:0000259" key="6">
    <source>
        <dbReference type="Pfam" id="PF00724"/>
    </source>
</evidence>
<dbReference type="GO" id="GO:0050661">
    <property type="term" value="F:NADP binding"/>
    <property type="evidence" value="ECO:0007669"/>
    <property type="project" value="InterPro"/>
</dbReference>
<evidence type="ECO:0000313" key="7">
    <source>
        <dbReference type="EMBL" id="NYT48820.1"/>
    </source>
</evidence>
<dbReference type="SUPFAM" id="SSF51395">
    <property type="entry name" value="FMN-linked oxidoreductases"/>
    <property type="match status" value="1"/>
</dbReference>
<evidence type="ECO:0000256" key="5">
    <source>
        <dbReference type="ARBA" id="ARBA00023002"/>
    </source>
</evidence>
<dbReference type="GO" id="GO:0003959">
    <property type="term" value="F:NADPH dehydrogenase activity"/>
    <property type="evidence" value="ECO:0007669"/>
    <property type="project" value="InterPro"/>
</dbReference>